<dbReference type="Proteomes" id="UP000004095">
    <property type="component" value="Unassembled WGS sequence"/>
</dbReference>
<dbReference type="RefSeq" id="WP_002703132.1">
    <property type="nucleotide sequence ID" value="NZ_AAWS01000051.1"/>
</dbReference>
<dbReference type="Pfam" id="PF09345">
    <property type="entry name" value="SiaC"/>
    <property type="match status" value="1"/>
</dbReference>
<accession>A1ZWG8</accession>
<name>A1ZWG8_MICM2</name>
<keyword evidence="3" id="KW-1185">Reference proteome</keyword>
<sequence>MDNLFIKGKDERPQVNFNAETGVLELSRSSYPEYTKDLYQPVMDWLDKFLGEGGKKVEFNFKMDYFNTSTSQRFQKIIKKLEDYHQKKEGEVTINWYYEKTDIDMFENGEDYSKDVQVTFNLIAYEMED</sequence>
<comment type="caution">
    <text evidence="2">The sequence shown here is derived from an EMBL/GenBank/DDBJ whole genome shotgun (WGS) entry which is preliminary data.</text>
</comment>
<reference evidence="2 3" key="1">
    <citation type="submission" date="2007-01" db="EMBL/GenBank/DDBJ databases">
        <authorList>
            <person name="Haygood M."/>
            <person name="Podell S."/>
            <person name="Anderson C."/>
            <person name="Hopkinson B."/>
            <person name="Roe K."/>
            <person name="Barbeau K."/>
            <person name="Gaasterland T."/>
            <person name="Ferriera S."/>
            <person name="Johnson J."/>
            <person name="Kravitz S."/>
            <person name="Beeson K."/>
            <person name="Sutton G."/>
            <person name="Rogers Y.-H."/>
            <person name="Friedman R."/>
            <person name="Frazier M."/>
            <person name="Venter J.C."/>
        </authorList>
    </citation>
    <scope>NUCLEOTIDE SEQUENCE [LARGE SCALE GENOMIC DNA]</scope>
    <source>
        <strain evidence="2 3">ATCC 23134</strain>
    </source>
</reference>
<evidence type="ECO:0000313" key="3">
    <source>
        <dbReference type="Proteomes" id="UP000004095"/>
    </source>
</evidence>
<dbReference type="AlphaFoldDB" id="A1ZWG8"/>
<dbReference type="OrthoDB" id="5297629at2"/>
<protein>
    <recommendedName>
        <fullName evidence="1">SiaC family regulatory phosphoprotein domain-containing protein</fullName>
    </recommendedName>
</protein>
<dbReference type="eggNOG" id="ENOG50312WH">
    <property type="taxonomic scope" value="Bacteria"/>
</dbReference>
<feature type="domain" description="SiaC family regulatory phosphoprotein" evidence="1">
    <location>
        <begin position="6"/>
        <end position="125"/>
    </location>
</feature>
<gene>
    <name evidence="2" type="ORF">M23134_02778</name>
</gene>
<dbReference type="EMBL" id="AAWS01000051">
    <property type="protein sequence ID" value="EAY25308.1"/>
    <property type="molecule type" value="Genomic_DNA"/>
</dbReference>
<dbReference type="InterPro" id="IPR018530">
    <property type="entry name" value="SiaC"/>
</dbReference>
<evidence type="ECO:0000259" key="1">
    <source>
        <dbReference type="Pfam" id="PF09345"/>
    </source>
</evidence>
<proteinExistence type="predicted"/>
<evidence type="ECO:0000313" key="2">
    <source>
        <dbReference type="EMBL" id="EAY25308.1"/>
    </source>
</evidence>
<organism evidence="2 3">
    <name type="scientific">Microscilla marina ATCC 23134</name>
    <dbReference type="NCBI Taxonomy" id="313606"/>
    <lineage>
        <taxon>Bacteria</taxon>
        <taxon>Pseudomonadati</taxon>
        <taxon>Bacteroidota</taxon>
        <taxon>Cytophagia</taxon>
        <taxon>Cytophagales</taxon>
        <taxon>Microscillaceae</taxon>
        <taxon>Microscilla</taxon>
    </lineage>
</organism>